<evidence type="ECO:0000313" key="6">
    <source>
        <dbReference type="Proteomes" id="UP000699042"/>
    </source>
</evidence>
<dbReference type="Gene3D" id="3.50.50.60">
    <property type="entry name" value="FAD/NAD(P)-binding domain"/>
    <property type="match status" value="1"/>
</dbReference>
<accession>A0A9P7QSS3</accession>
<keyword evidence="3" id="KW-0560">Oxidoreductase</keyword>
<dbReference type="Proteomes" id="UP000699042">
    <property type="component" value="Unassembled WGS sequence"/>
</dbReference>
<feature type="domain" description="FAD-binding" evidence="4">
    <location>
        <begin position="120"/>
        <end position="479"/>
    </location>
</feature>
<dbReference type="AlphaFoldDB" id="A0A9P7QSS3"/>
<gene>
    <name evidence="5" type="ORF">JMJ77_003624</name>
</gene>
<comment type="caution">
    <text evidence="5">The sequence shown here is derived from an EMBL/GenBank/DDBJ whole genome shotgun (WGS) entry which is preliminary data.</text>
</comment>
<dbReference type="PRINTS" id="PR00420">
    <property type="entry name" value="RNGMNOXGNASE"/>
</dbReference>
<keyword evidence="1" id="KW-0285">Flavoprotein</keyword>
<dbReference type="InterPro" id="IPR036188">
    <property type="entry name" value="FAD/NAD-bd_sf"/>
</dbReference>
<dbReference type="InterPro" id="IPR051704">
    <property type="entry name" value="FAD_aromatic-hydroxylase"/>
</dbReference>
<evidence type="ECO:0000259" key="4">
    <source>
        <dbReference type="Pfam" id="PF01494"/>
    </source>
</evidence>
<sequence>MRLRPLAAANTRQYGRTVAVIRSVSQLFLLMLTSGALDSEQPMEVISWLVRPPPHGNRLLVLTSLMPQRSRKARNGCRLAGHTHRRVVAPIEMPSPFCKRSHQYANLLSNCTTPNHMSSLKVLISGGGIGGPALAFWLAKLGHDVTILERSPSLRVQGQQIDLRGQGVTVVRRMGLEGLIRDKVVNEAGVRFVNGKGKTQATFEANKSGVGKQGFTSEFEIMRGDLVRLLFDKTTALGVKYIFGVKIETFEQDAGSVTVHLSDGTTDTFDLLVGADGQGSKTRRLMLSPGEKDPFYPLGVHMAFYTVPKWKTDDNYATVCVCPKKRVLFSRNDNPETTQAYLAVCPPDKETEKLLIETERSRDLVRQKQVWSELFKDAGWQADRFCDALNEDGVSNDFYCVEIGQIRMGKCYKNRVALLGDAGYAPSVLTGRGTTCAFIGAYVLAGEISKHCSGSSGKATDGIPAALESYNKEILELMKEVQDIGFKPSWIYPNSSWVISILYTILWLVSTLRIDKILQRLQSDDVPGWQLPDYSGLAYAEEKEAKKLAH</sequence>
<evidence type="ECO:0000313" key="5">
    <source>
        <dbReference type="EMBL" id="KAG7041519.1"/>
    </source>
</evidence>
<protein>
    <submittedName>
        <fullName evidence="5">Oxidoreductase</fullName>
    </submittedName>
</protein>
<evidence type="ECO:0000256" key="2">
    <source>
        <dbReference type="ARBA" id="ARBA00022827"/>
    </source>
</evidence>
<dbReference type="PANTHER" id="PTHR46865">
    <property type="entry name" value="OXIDOREDUCTASE-RELATED"/>
    <property type="match status" value="1"/>
</dbReference>
<name>A0A9P7QSS3_9PEZI</name>
<evidence type="ECO:0000256" key="1">
    <source>
        <dbReference type="ARBA" id="ARBA00022630"/>
    </source>
</evidence>
<evidence type="ECO:0000256" key="3">
    <source>
        <dbReference type="ARBA" id="ARBA00023002"/>
    </source>
</evidence>
<dbReference type="Gene3D" id="3.30.9.10">
    <property type="entry name" value="D-Amino Acid Oxidase, subunit A, domain 2"/>
    <property type="match status" value="1"/>
</dbReference>
<dbReference type="Pfam" id="PF01494">
    <property type="entry name" value="FAD_binding_3"/>
    <property type="match status" value="1"/>
</dbReference>
<keyword evidence="6" id="KW-1185">Reference proteome</keyword>
<organism evidence="5 6">
    <name type="scientific">Colletotrichum scovillei</name>
    <dbReference type="NCBI Taxonomy" id="1209932"/>
    <lineage>
        <taxon>Eukaryota</taxon>
        <taxon>Fungi</taxon>
        <taxon>Dikarya</taxon>
        <taxon>Ascomycota</taxon>
        <taxon>Pezizomycotina</taxon>
        <taxon>Sordariomycetes</taxon>
        <taxon>Hypocreomycetidae</taxon>
        <taxon>Glomerellales</taxon>
        <taxon>Glomerellaceae</taxon>
        <taxon>Colletotrichum</taxon>
        <taxon>Colletotrichum acutatum species complex</taxon>
    </lineage>
</organism>
<dbReference type="PANTHER" id="PTHR46865:SF7">
    <property type="entry name" value="MONOOXYGENASE, PUTATIVE (AFU_ORTHOLOGUE AFUA_8G07040)-RELATED"/>
    <property type="match status" value="1"/>
</dbReference>
<dbReference type="EMBL" id="JAESDN010000015">
    <property type="protein sequence ID" value="KAG7041519.1"/>
    <property type="molecule type" value="Genomic_DNA"/>
</dbReference>
<dbReference type="GO" id="GO:0071949">
    <property type="term" value="F:FAD binding"/>
    <property type="evidence" value="ECO:0007669"/>
    <property type="project" value="InterPro"/>
</dbReference>
<dbReference type="GO" id="GO:0016491">
    <property type="term" value="F:oxidoreductase activity"/>
    <property type="evidence" value="ECO:0007669"/>
    <property type="project" value="UniProtKB-KW"/>
</dbReference>
<keyword evidence="2" id="KW-0274">FAD</keyword>
<proteinExistence type="predicted"/>
<reference evidence="5" key="1">
    <citation type="submission" date="2021-05" db="EMBL/GenBank/DDBJ databases">
        <title>Comparative genomics of three Colletotrichum scovillei strains and genetic complementation revealed genes involved fungal growth and virulence on chili pepper.</title>
        <authorList>
            <person name="Hsieh D.-K."/>
            <person name="Chuang S.-C."/>
            <person name="Chen C.-Y."/>
            <person name="Chao Y.-T."/>
            <person name="Lu M.-Y.J."/>
            <person name="Lee M.-H."/>
            <person name="Shih M.-C."/>
        </authorList>
    </citation>
    <scope>NUCLEOTIDE SEQUENCE</scope>
    <source>
        <strain evidence="5">Coll-153</strain>
    </source>
</reference>
<dbReference type="InterPro" id="IPR002938">
    <property type="entry name" value="FAD-bd"/>
</dbReference>
<dbReference type="SUPFAM" id="SSF51905">
    <property type="entry name" value="FAD/NAD(P)-binding domain"/>
    <property type="match status" value="1"/>
</dbReference>